<keyword evidence="12" id="KW-1133">Transmembrane helix</keyword>
<gene>
    <name evidence="13" type="ORF">WSI_04140</name>
</gene>
<keyword evidence="5" id="KW-0732">Signal</keyword>
<dbReference type="RefSeq" id="WP_015452793.1">
    <property type="nucleotide sequence ID" value="NC_020549.1"/>
</dbReference>
<evidence type="ECO:0000256" key="8">
    <source>
        <dbReference type="ARBA" id="ARBA00023049"/>
    </source>
</evidence>
<keyword evidence="14" id="KW-1185">Reference proteome</keyword>
<accession>A0ABM5NG87</accession>
<evidence type="ECO:0000256" key="12">
    <source>
        <dbReference type="SAM" id="Phobius"/>
    </source>
</evidence>
<evidence type="ECO:0000256" key="7">
    <source>
        <dbReference type="ARBA" id="ARBA00022833"/>
    </source>
</evidence>
<keyword evidence="12" id="KW-0472">Membrane</keyword>
<comment type="cofactor">
    <cofactor evidence="1">
        <name>Zn(2+)</name>
        <dbReference type="ChEBI" id="CHEBI:29105"/>
    </cofactor>
</comment>
<evidence type="ECO:0000256" key="2">
    <source>
        <dbReference type="ARBA" id="ARBA00004776"/>
    </source>
</evidence>
<evidence type="ECO:0000256" key="6">
    <source>
        <dbReference type="ARBA" id="ARBA00022801"/>
    </source>
</evidence>
<keyword evidence="7" id="KW-0862">Zinc</keyword>
<comment type="pathway">
    <text evidence="2">Cell wall biogenesis; cell wall polysaccharide biosynthesis.</text>
</comment>
<evidence type="ECO:0000256" key="1">
    <source>
        <dbReference type="ARBA" id="ARBA00001947"/>
    </source>
</evidence>
<dbReference type="Pfam" id="PF05951">
    <property type="entry name" value="Peptidase_M15_2"/>
    <property type="match status" value="1"/>
</dbReference>
<sequence length="200" mass="23442">MKKTEIFRILKVIWIGLYVSVASFFVTSPIYSLSPDLIKYHQQSSMSSDLLDQEEVRTLKIYVVSTGSKAIVTFKRGSQYNQEGLSQLNRLLYDWHSKQSIDMDPQLFDFLWEIQQYFSVPEYIYILSGYRTQETNKMLSRRNRKIARKSQHVLGKAVDFYIPGVSLRSLYKIAIRLKRGGVGYYSKFLHIDVGRVRSWT</sequence>
<evidence type="ECO:0000256" key="10">
    <source>
        <dbReference type="ARBA" id="ARBA00093448"/>
    </source>
</evidence>
<reference evidence="13 14" key="1">
    <citation type="journal article" date="2013" name="Genome Announc.">
        <title>Complete Genome Sequence of a Chinese Strain of 'Candidatus Liberibacter asiaticus'.</title>
        <authorList>
            <person name="Lin H."/>
            <person name="Han C.S."/>
            <person name="Liu B."/>
            <person name="Lou B."/>
            <person name="Bai X."/>
            <person name="Deng C."/>
            <person name="Civerolo E.L."/>
            <person name="Gupta G."/>
        </authorList>
    </citation>
    <scope>NUCLEOTIDE SEQUENCE [LARGE SCALE GENOMIC DNA]</scope>
    <source>
        <strain evidence="14">gxpsy</strain>
    </source>
</reference>
<keyword evidence="12" id="KW-0812">Transmembrane</keyword>
<dbReference type="PANTHER" id="PTHR37425">
    <property type="match status" value="1"/>
</dbReference>
<dbReference type="Gene3D" id="3.30.1380.10">
    <property type="match status" value="1"/>
</dbReference>
<feature type="transmembrane region" description="Helical" evidence="12">
    <location>
        <begin position="12"/>
        <end position="31"/>
    </location>
</feature>
<evidence type="ECO:0000313" key="13">
    <source>
        <dbReference type="EMBL" id="AGH17198.1"/>
    </source>
</evidence>
<evidence type="ECO:0000256" key="9">
    <source>
        <dbReference type="ARBA" id="ARBA00023316"/>
    </source>
</evidence>
<evidence type="ECO:0000313" key="14">
    <source>
        <dbReference type="Proteomes" id="UP000011820"/>
    </source>
</evidence>
<dbReference type="InterPro" id="IPR010275">
    <property type="entry name" value="MepK"/>
</dbReference>
<keyword evidence="6" id="KW-0378">Hydrolase</keyword>
<keyword evidence="8" id="KW-0482">Metalloprotease</keyword>
<dbReference type="EMBL" id="CP004005">
    <property type="protein sequence ID" value="AGH17198.1"/>
    <property type="molecule type" value="Genomic_DNA"/>
</dbReference>
<keyword evidence="9" id="KW-0961">Cell wall biogenesis/degradation</keyword>
<dbReference type="SUPFAM" id="SSF55166">
    <property type="entry name" value="Hedgehog/DD-peptidase"/>
    <property type="match status" value="1"/>
</dbReference>
<proteinExistence type="inferred from homology"/>
<keyword evidence="4" id="KW-0479">Metal-binding</keyword>
<keyword evidence="3" id="KW-0645">Protease</keyword>
<dbReference type="InterPro" id="IPR009045">
    <property type="entry name" value="Zn_M74/Hedgehog-like"/>
</dbReference>
<protein>
    <recommendedName>
        <fullName evidence="11">Murein endopeptidase K</fullName>
    </recommendedName>
</protein>
<name>A0ABM5NG87_LIBAS</name>
<evidence type="ECO:0000256" key="4">
    <source>
        <dbReference type="ARBA" id="ARBA00022723"/>
    </source>
</evidence>
<evidence type="ECO:0000256" key="11">
    <source>
        <dbReference type="ARBA" id="ARBA00093666"/>
    </source>
</evidence>
<organism evidence="13 14">
    <name type="scientific">Candidatus Liberibacter asiaticus str. gxpsy</name>
    <dbReference type="NCBI Taxonomy" id="1174529"/>
    <lineage>
        <taxon>Bacteria</taxon>
        <taxon>Pseudomonadati</taxon>
        <taxon>Pseudomonadota</taxon>
        <taxon>Alphaproteobacteria</taxon>
        <taxon>Hyphomicrobiales</taxon>
        <taxon>Rhizobiaceae</taxon>
        <taxon>Liberibacter</taxon>
    </lineage>
</organism>
<dbReference type="Proteomes" id="UP000011820">
    <property type="component" value="Chromosome"/>
</dbReference>
<dbReference type="GeneID" id="93077198"/>
<comment type="similarity">
    <text evidence="10">Belongs to the peptidase M15 family.</text>
</comment>
<dbReference type="PANTHER" id="PTHR37425:SF1">
    <property type="entry name" value="OUTER MEMBRANE PROTEIN"/>
    <property type="match status" value="1"/>
</dbReference>
<evidence type="ECO:0000256" key="3">
    <source>
        <dbReference type="ARBA" id="ARBA00022670"/>
    </source>
</evidence>
<evidence type="ECO:0000256" key="5">
    <source>
        <dbReference type="ARBA" id="ARBA00022729"/>
    </source>
</evidence>